<evidence type="ECO:0000313" key="2">
    <source>
        <dbReference type="EMBL" id="GAA2436722.1"/>
    </source>
</evidence>
<feature type="compositionally biased region" description="Basic and acidic residues" evidence="1">
    <location>
        <begin position="46"/>
        <end position="57"/>
    </location>
</feature>
<gene>
    <name evidence="2" type="ORF">GCM10010191_59410</name>
</gene>
<protein>
    <submittedName>
        <fullName evidence="2">Uncharacterized protein</fullName>
    </submittedName>
</protein>
<name>A0ABN3JQ89_9ACTN</name>
<comment type="caution">
    <text evidence="2">The sequence shown here is derived from an EMBL/GenBank/DDBJ whole genome shotgun (WGS) entry which is preliminary data.</text>
</comment>
<feature type="region of interest" description="Disordered" evidence="1">
    <location>
        <begin position="21"/>
        <end position="57"/>
    </location>
</feature>
<keyword evidence="3" id="KW-1185">Reference proteome</keyword>
<sequence length="75" mass="7636">MGHVVHGLDDKHREQALDLVTGERDQPVRGGMAGVFVGADDGEEGVGEHGQGHRGGREAAVVGEFTGGAVAADFG</sequence>
<proteinExistence type="predicted"/>
<accession>A0ABN3JQ89</accession>
<dbReference type="EMBL" id="BAAARW010000021">
    <property type="protein sequence ID" value="GAA2436722.1"/>
    <property type="molecule type" value="Genomic_DNA"/>
</dbReference>
<evidence type="ECO:0000256" key="1">
    <source>
        <dbReference type="SAM" id="MobiDB-lite"/>
    </source>
</evidence>
<organism evidence="2 3">
    <name type="scientific">Actinomadura vinacea</name>
    <dbReference type="NCBI Taxonomy" id="115336"/>
    <lineage>
        <taxon>Bacteria</taxon>
        <taxon>Bacillati</taxon>
        <taxon>Actinomycetota</taxon>
        <taxon>Actinomycetes</taxon>
        <taxon>Streptosporangiales</taxon>
        <taxon>Thermomonosporaceae</taxon>
        <taxon>Actinomadura</taxon>
    </lineage>
</organism>
<reference evidence="2 3" key="1">
    <citation type="journal article" date="2019" name="Int. J. Syst. Evol. Microbiol.">
        <title>The Global Catalogue of Microorganisms (GCM) 10K type strain sequencing project: providing services to taxonomists for standard genome sequencing and annotation.</title>
        <authorList>
            <consortium name="The Broad Institute Genomics Platform"/>
            <consortium name="The Broad Institute Genome Sequencing Center for Infectious Disease"/>
            <person name="Wu L."/>
            <person name="Ma J."/>
        </authorList>
    </citation>
    <scope>NUCLEOTIDE SEQUENCE [LARGE SCALE GENOMIC DNA]</scope>
    <source>
        <strain evidence="2 3">JCM 3325</strain>
    </source>
</reference>
<evidence type="ECO:0000313" key="3">
    <source>
        <dbReference type="Proteomes" id="UP001501231"/>
    </source>
</evidence>
<dbReference type="Proteomes" id="UP001501231">
    <property type="component" value="Unassembled WGS sequence"/>
</dbReference>